<evidence type="ECO:0000313" key="2">
    <source>
        <dbReference type="EMBL" id="GBE60820.1"/>
    </source>
</evidence>
<evidence type="ECO:0000313" key="3">
    <source>
        <dbReference type="Proteomes" id="UP000236319"/>
    </source>
</evidence>
<dbReference type="VEuPathDB" id="PiroplasmaDB:BOVATA_023130"/>
<name>A0A2H6KCU3_9APIC</name>
<proteinExistence type="predicted"/>
<dbReference type="GeneID" id="39874590"/>
<keyword evidence="1" id="KW-0472">Membrane</keyword>
<dbReference type="EMBL" id="BDSA01000002">
    <property type="protein sequence ID" value="GBE60820.1"/>
    <property type="molecule type" value="Genomic_DNA"/>
</dbReference>
<organism evidence="2 3">
    <name type="scientific">Babesia ovata</name>
    <dbReference type="NCBI Taxonomy" id="189622"/>
    <lineage>
        <taxon>Eukaryota</taxon>
        <taxon>Sar</taxon>
        <taxon>Alveolata</taxon>
        <taxon>Apicomplexa</taxon>
        <taxon>Aconoidasida</taxon>
        <taxon>Piroplasmida</taxon>
        <taxon>Babesiidae</taxon>
        <taxon>Babesia</taxon>
    </lineage>
</organism>
<keyword evidence="3" id="KW-1185">Reference proteome</keyword>
<keyword evidence="1" id="KW-1133">Transmembrane helix</keyword>
<evidence type="ECO:0000256" key="1">
    <source>
        <dbReference type="SAM" id="Phobius"/>
    </source>
</evidence>
<accession>A0A2H6KCU3</accession>
<protein>
    <submittedName>
        <fullName evidence="2">Peptide ABC transporter permease, putative</fullName>
    </submittedName>
</protein>
<reference evidence="2 3" key="1">
    <citation type="journal article" date="2017" name="BMC Genomics">
        <title>Whole-genome assembly of Babesia ovata and comparative genomics between closely related pathogens.</title>
        <authorList>
            <person name="Yamagishi J."/>
            <person name="Asada M."/>
            <person name="Hakimi H."/>
            <person name="Tanaka T.Q."/>
            <person name="Sugimoto C."/>
            <person name="Kawazu S."/>
        </authorList>
    </citation>
    <scope>NUCLEOTIDE SEQUENCE [LARGE SCALE GENOMIC DNA]</scope>
    <source>
        <strain evidence="2 3">Miyake</strain>
    </source>
</reference>
<dbReference type="Proteomes" id="UP000236319">
    <property type="component" value="Unassembled WGS sequence"/>
</dbReference>
<gene>
    <name evidence="2" type="ORF">BOVATA_023130</name>
</gene>
<feature type="transmembrane region" description="Helical" evidence="1">
    <location>
        <begin position="20"/>
        <end position="43"/>
    </location>
</feature>
<dbReference type="RefSeq" id="XP_028867063.1">
    <property type="nucleotide sequence ID" value="XM_029011230.1"/>
</dbReference>
<feature type="transmembrane region" description="Helical" evidence="1">
    <location>
        <begin position="90"/>
        <end position="107"/>
    </location>
</feature>
<comment type="caution">
    <text evidence="2">The sequence shown here is derived from an EMBL/GenBank/DDBJ whole genome shotgun (WGS) entry which is preliminary data.</text>
</comment>
<dbReference type="AlphaFoldDB" id="A0A2H6KCU3"/>
<keyword evidence="1" id="KW-0812">Transmembrane</keyword>
<sequence length="109" mass="12415">MTPEKSLPKPNYTLHELDYSYFLTLWIMTNVCLVVSGAAGIVFMRRTLKIETFTEIFVCMTKLVKNPEQYKDVAATLLANAPPSISQAGLVYFAMYFAFVAVLWVYMNL</sequence>